<keyword evidence="2" id="KW-1185">Reference proteome</keyword>
<reference evidence="1 2" key="1">
    <citation type="submission" date="2014-04" db="EMBL/GenBank/DDBJ databases">
        <authorList>
            <consortium name="DOE Joint Genome Institute"/>
            <person name="Kuo A."/>
            <person name="Kohler A."/>
            <person name="Nagy L.G."/>
            <person name="Floudas D."/>
            <person name="Copeland A."/>
            <person name="Barry K.W."/>
            <person name="Cichocki N."/>
            <person name="Veneault-Fourrey C."/>
            <person name="LaButti K."/>
            <person name="Lindquist E.A."/>
            <person name="Lipzen A."/>
            <person name="Lundell T."/>
            <person name="Morin E."/>
            <person name="Murat C."/>
            <person name="Sun H."/>
            <person name="Tunlid A."/>
            <person name="Henrissat B."/>
            <person name="Grigoriev I.V."/>
            <person name="Hibbett D.S."/>
            <person name="Martin F."/>
            <person name="Nordberg H.P."/>
            <person name="Cantor M.N."/>
            <person name="Hua S.X."/>
        </authorList>
    </citation>
    <scope>NUCLEOTIDE SEQUENCE [LARGE SCALE GENOMIC DNA]</scope>
    <source>
        <strain evidence="1 2">LaAM-08-1</strain>
    </source>
</reference>
<dbReference type="Proteomes" id="UP000054477">
    <property type="component" value="Unassembled WGS sequence"/>
</dbReference>
<organism evidence="1 2">
    <name type="scientific">Laccaria amethystina LaAM-08-1</name>
    <dbReference type="NCBI Taxonomy" id="1095629"/>
    <lineage>
        <taxon>Eukaryota</taxon>
        <taxon>Fungi</taxon>
        <taxon>Dikarya</taxon>
        <taxon>Basidiomycota</taxon>
        <taxon>Agaricomycotina</taxon>
        <taxon>Agaricomycetes</taxon>
        <taxon>Agaricomycetidae</taxon>
        <taxon>Agaricales</taxon>
        <taxon>Agaricineae</taxon>
        <taxon>Hydnangiaceae</taxon>
        <taxon>Laccaria</taxon>
    </lineage>
</organism>
<dbReference type="AlphaFoldDB" id="A0A0C9X0E2"/>
<sequence>MGQMPWPLHNDEDIHCLVLVKASQPTLHHQDSRFTNPSVQELLRICWHRDPTIHSPFSKIVQDIKQLRRNAGHEGLPPLEDSPSPDMWPAELPPNTTLSQFTTSHLDSQLHYPPGSRCLPYRQDKRRTSTVHDIRPIQPFLFRLPRSARWVLIVESSTTTSTSPINEPHVDRTLGMTLMSSQGCTAASIDTCNALARLLVIFLGHTCLWVAYPGVFAKPVPLPAETCTLGHGWKTHANP</sequence>
<dbReference type="OrthoDB" id="69842at2759"/>
<evidence type="ECO:0000313" key="2">
    <source>
        <dbReference type="Proteomes" id="UP000054477"/>
    </source>
</evidence>
<dbReference type="HOGENOM" id="CLU_1161305_0_0_1"/>
<reference evidence="2" key="2">
    <citation type="submission" date="2015-01" db="EMBL/GenBank/DDBJ databases">
        <title>Evolutionary Origins and Diversification of the Mycorrhizal Mutualists.</title>
        <authorList>
            <consortium name="DOE Joint Genome Institute"/>
            <consortium name="Mycorrhizal Genomics Consortium"/>
            <person name="Kohler A."/>
            <person name="Kuo A."/>
            <person name="Nagy L.G."/>
            <person name="Floudas D."/>
            <person name="Copeland A."/>
            <person name="Barry K.W."/>
            <person name="Cichocki N."/>
            <person name="Veneault-Fourrey C."/>
            <person name="LaButti K."/>
            <person name="Lindquist E.A."/>
            <person name="Lipzen A."/>
            <person name="Lundell T."/>
            <person name="Morin E."/>
            <person name="Murat C."/>
            <person name="Riley R."/>
            <person name="Ohm R."/>
            <person name="Sun H."/>
            <person name="Tunlid A."/>
            <person name="Henrissat B."/>
            <person name="Grigoriev I.V."/>
            <person name="Hibbett D.S."/>
            <person name="Martin F."/>
        </authorList>
    </citation>
    <scope>NUCLEOTIDE SEQUENCE [LARGE SCALE GENOMIC DNA]</scope>
    <source>
        <strain evidence="2">LaAM-08-1</strain>
    </source>
</reference>
<protein>
    <recommendedName>
        <fullName evidence="3">Serine-threonine/tyrosine-protein kinase catalytic domain-containing protein</fullName>
    </recommendedName>
</protein>
<dbReference type="EMBL" id="KN838665">
    <property type="protein sequence ID" value="KIJ98600.1"/>
    <property type="molecule type" value="Genomic_DNA"/>
</dbReference>
<proteinExistence type="predicted"/>
<evidence type="ECO:0008006" key="3">
    <source>
        <dbReference type="Google" id="ProtNLM"/>
    </source>
</evidence>
<accession>A0A0C9X0E2</accession>
<gene>
    <name evidence="1" type="ORF">K443DRAFT_9035</name>
</gene>
<dbReference type="STRING" id="1095629.A0A0C9X0E2"/>
<name>A0A0C9X0E2_9AGAR</name>
<evidence type="ECO:0000313" key="1">
    <source>
        <dbReference type="EMBL" id="KIJ98600.1"/>
    </source>
</evidence>